<dbReference type="PANTHER" id="PTHR46791">
    <property type="entry name" value="EXPRESSED PROTEIN"/>
    <property type="match status" value="1"/>
</dbReference>
<dbReference type="InterPro" id="IPR036397">
    <property type="entry name" value="RNaseH_sf"/>
</dbReference>
<protein>
    <submittedName>
        <fullName evidence="2">Integrase catalytic domain-containing protein</fullName>
    </submittedName>
</protein>
<name>A0A8H7CUL7_9AGAR</name>
<keyword evidence="3" id="KW-1185">Reference proteome</keyword>
<evidence type="ECO:0000313" key="3">
    <source>
        <dbReference type="Proteomes" id="UP000620124"/>
    </source>
</evidence>
<dbReference type="InterPro" id="IPR058913">
    <property type="entry name" value="Integrase_dom_put"/>
</dbReference>
<proteinExistence type="predicted"/>
<evidence type="ECO:0000313" key="2">
    <source>
        <dbReference type="EMBL" id="KAF7348822.1"/>
    </source>
</evidence>
<feature type="domain" description="Integrase core" evidence="1">
    <location>
        <begin position="250"/>
        <end position="438"/>
    </location>
</feature>
<dbReference type="OrthoDB" id="2686689at2759"/>
<reference evidence="2" key="1">
    <citation type="submission" date="2020-05" db="EMBL/GenBank/DDBJ databases">
        <title>Mycena genomes resolve the evolution of fungal bioluminescence.</title>
        <authorList>
            <person name="Tsai I.J."/>
        </authorList>
    </citation>
    <scope>NUCLEOTIDE SEQUENCE</scope>
    <source>
        <strain evidence="2">CCC161011</strain>
    </source>
</reference>
<dbReference type="SUPFAM" id="SSF53098">
    <property type="entry name" value="Ribonuclease H-like"/>
    <property type="match status" value="1"/>
</dbReference>
<dbReference type="GO" id="GO:0003676">
    <property type="term" value="F:nucleic acid binding"/>
    <property type="evidence" value="ECO:0007669"/>
    <property type="project" value="InterPro"/>
</dbReference>
<comment type="caution">
    <text evidence="2">The sequence shown here is derived from an EMBL/GenBank/DDBJ whole genome shotgun (WGS) entry which is preliminary data.</text>
</comment>
<evidence type="ECO:0000259" key="1">
    <source>
        <dbReference type="Pfam" id="PF24764"/>
    </source>
</evidence>
<dbReference type="AlphaFoldDB" id="A0A8H7CUL7"/>
<dbReference type="Proteomes" id="UP000620124">
    <property type="component" value="Unassembled WGS sequence"/>
</dbReference>
<accession>A0A8H7CUL7</accession>
<dbReference type="InterPro" id="IPR012337">
    <property type="entry name" value="RNaseH-like_sf"/>
</dbReference>
<dbReference type="Pfam" id="PF24764">
    <property type="entry name" value="rva_4"/>
    <property type="match status" value="1"/>
</dbReference>
<gene>
    <name evidence="2" type="ORF">MVEN_01402200</name>
</gene>
<dbReference type="EMBL" id="JACAZI010000011">
    <property type="protein sequence ID" value="KAF7348822.1"/>
    <property type="molecule type" value="Genomic_DNA"/>
</dbReference>
<dbReference type="PANTHER" id="PTHR46791:SF5">
    <property type="entry name" value="CLR5 DOMAIN-CONTAINING PROTEIN-RELATED"/>
    <property type="match status" value="1"/>
</dbReference>
<dbReference type="Gene3D" id="3.30.420.10">
    <property type="entry name" value="Ribonuclease H-like superfamily/Ribonuclease H"/>
    <property type="match status" value="1"/>
</dbReference>
<sequence length="558" mass="63289">MADNEPILIPLRLETIRIAFIQLGDRVNAALRTQIGDTLRLQEQNSGVLRMLQAIQEHADVIPVDERQVMEDSIDAMIHALATATVQSDDPPPRQAIAVAHREATGRRGRPRVEIDYDFLSFGLQLRGPTGLAPVAGVAPRTIRRRALEYELVEPAAPVYTESQDEATGEVIRTYTSSTSGPVSAITDDELDQLMHHILEIFPTFGRRMIAGHLRQLGYRVPTLRIRESYNRVHGPPVSYSNTATGRQPYRVAGPNSLAHHDGQHGLRRWRIIIHAFIDGYSRFVTGIRANDNNRAATVLAVFLEDVVARHGTPRRVRGDHGTENVRVAEWMESLYGPEHGAYIWGRSVHNIRIERLWCDVTRGFGRKWSNFFLSLEYSCGLQPDLDAHIWLIHHLFLRAINQDAADWAKAWNEHKIRFDNDRTRSPRDLFFFGMIENGLRGFDAVPGTTADDDDVEDLDAYGIDWEDLHDADIMAHHTEQNADEEVDHDALQNPFSNDGPHKLSHVEVQEPLCPFTPEHVELLDAHLVANPHSESRNMNSRRAVWIEALAFCRSFYD</sequence>
<organism evidence="2 3">
    <name type="scientific">Mycena venus</name>
    <dbReference type="NCBI Taxonomy" id="2733690"/>
    <lineage>
        <taxon>Eukaryota</taxon>
        <taxon>Fungi</taxon>
        <taxon>Dikarya</taxon>
        <taxon>Basidiomycota</taxon>
        <taxon>Agaricomycotina</taxon>
        <taxon>Agaricomycetes</taxon>
        <taxon>Agaricomycetidae</taxon>
        <taxon>Agaricales</taxon>
        <taxon>Marasmiineae</taxon>
        <taxon>Mycenaceae</taxon>
        <taxon>Mycena</taxon>
    </lineage>
</organism>